<dbReference type="PANTHER" id="PTHR43267">
    <property type="entry name" value="TRNA THREONYLCARBAMOYLADENOSINE DEHYDRATASE"/>
    <property type="match status" value="1"/>
</dbReference>
<dbReference type="InterPro" id="IPR000594">
    <property type="entry name" value="ThiF_NAD_FAD-bd"/>
</dbReference>
<dbReference type="Gene3D" id="3.40.50.720">
    <property type="entry name" value="NAD(P)-binding Rossmann-like Domain"/>
    <property type="match status" value="1"/>
</dbReference>
<dbReference type="InterPro" id="IPR045886">
    <property type="entry name" value="ThiF/MoeB/HesA"/>
</dbReference>
<keyword evidence="2" id="KW-0808">Transferase</keyword>
<dbReference type="PANTHER" id="PTHR43267:SF1">
    <property type="entry name" value="TRNA THREONYLCARBAMOYLADENOSINE DEHYDRATASE"/>
    <property type="match status" value="1"/>
</dbReference>
<name>A0ABP9PAL9_9BACT</name>
<dbReference type="GO" id="GO:0016779">
    <property type="term" value="F:nucleotidyltransferase activity"/>
    <property type="evidence" value="ECO:0007669"/>
    <property type="project" value="UniProtKB-KW"/>
</dbReference>
<accession>A0ABP9PAL9</accession>
<dbReference type="CDD" id="cd00757">
    <property type="entry name" value="ThiF_MoeB_HesA_family"/>
    <property type="match status" value="1"/>
</dbReference>
<organism evidence="2 3">
    <name type="scientific">Prosthecobacter algae</name>
    <dbReference type="NCBI Taxonomy" id="1144682"/>
    <lineage>
        <taxon>Bacteria</taxon>
        <taxon>Pseudomonadati</taxon>
        <taxon>Verrucomicrobiota</taxon>
        <taxon>Verrucomicrobiia</taxon>
        <taxon>Verrucomicrobiales</taxon>
        <taxon>Verrucomicrobiaceae</taxon>
        <taxon>Prosthecobacter</taxon>
    </lineage>
</organism>
<keyword evidence="2" id="KW-0548">Nucleotidyltransferase</keyword>
<dbReference type="EMBL" id="BAABIA010000006">
    <property type="protein sequence ID" value="GAA5143447.1"/>
    <property type="molecule type" value="Genomic_DNA"/>
</dbReference>
<dbReference type="Pfam" id="PF00899">
    <property type="entry name" value="ThiF"/>
    <property type="match status" value="1"/>
</dbReference>
<sequence length="250" mass="26543">MPDLPELTETDRALYEWQMWVPGMGEAGQRKLKGATVLISRVGGLGGLVALELAAAGVGRLILAHGGNLKLPDLNRQLLQTRAHVGLPRMDNIVTRLKELNPDCEIVGVKENITEANAAALVALADVVVDAAPLFQERLALNAAAMRGGKPMVECAMHTLEATVTTFLPGRSGCLACYVPEVPPTWTRQFPVFGAVSGTAACLGAMEVIKLITGLGTPLAGEMLCMDLGSMGFRRVKLPRRSDCEVCGSL</sequence>
<comment type="caution">
    <text evidence="2">The sequence shown here is derived from an EMBL/GenBank/DDBJ whole genome shotgun (WGS) entry which is preliminary data.</text>
</comment>
<dbReference type="RefSeq" id="WP_345737316.1">
    <property type="nucleotide sequence ID" value="NZ_BAABIA010000006.1"/>
</dbReference>
<protein>
    <submittedName>
        <fullName evidence="2">Thiazole biosynthesis adenylyltransferase ThiF</fullName>
    </submittedName>
</protein>
<evidence type="ECO:0000313" key="2">
    <source>
        <dbReference type="EMBL" id="GAA5143447.1"/>
    </source>
</evidence>
<evidence type="ECO:0000259" key="1">
    <source>
        <dbReference type="Pfam" id="PF00899"/>
    </source>
</evidence>
<dbReference type="Proteomes" id="UP001499852">
    <property type="component" value="Unassembled WGS sequence"/>
</dbReference>
<reference evidence="3" key="1">
    <citation type="journal article" date="2019" name="Int. J. Syst. Evol. Microbiol.">
        <title>The Global Catalogue of Microorganisms (GCM) 10K type strain sequencing project: providing services to taxonomists for standard genome sequencing and annotation.</title>
        <authorList>
            <consortium name="The Broad Institute Genomics Platform"/>
            <consortium name="The Broad Institute Genome Sequencing Center for Infectious Disease"/>
            <person name="Wu L."/>
            <person name="Ma J."/>
        </authorList>
    </citation>
    <scope>NUCLEOTIDE SEQUENCE [LARGE SCALE GENOMIC DNA]</scope>
    <source>
        <strain evidence="3">JCM 18053</strain>
    </source>
</reference>
<evidence type="ECO:0000313" key="3">
    <source>
        <dbReference type="Proteomes" id="UP001499852"/>
    </source>
</evidence>
<feature type="domain" description="THIF-type NAD/FAD binding fold" evidence="1">
    <location>
        <begin position="16"/>
        <end position="246"/>
    </location>
</feature>
<keyword evidence="3" id="KW-1185">Reference proteome</keyword>
<dbReference type="SUPFAM" id="SSF69572">
    <property type="entry name" value="Activating enzymes of the ubiquitin-like proteins"/>
    <property type="match status" value="1"/>
</dbReference>
<proteinExistence type="predicted"/>
<gene>
    <name evidence="2" type="primary">thiF</name>
    <name evidence="2" type="ORF">GCM10023213_31280</name>
</gene>
<dbReference type="InterPro" id="IPR035985">
    <property type="entry name" value="Ubiquitin-activating_enz"/>
</dbReference>